<accession>A0A1L3LYH7</accession>
<dbReference type="EMBL" id="CP013110">
    <property type="protein sequence ID" value="APG95150.1"/>
    <property type="molecule type" value="Genomic_DNA"/>
</dbReference>
<dbReference type="RefSeq" id="WP_064251587.1">
    <property type="nucleotide sequence ID" value="NZ_CP013110.1"/>
</dbReference>
<dbReference type="KEGG" id="same:SAMCFNEI73_pC1446"/>
<sequence>MNDDRSAFRHGTAGRYVLVLLFTAVSAAGPFLIGDQAGLIAMKTASVPLLFLASRGLDAIFTTDAYRKPWSAAFFERHFLDSVAFACWLTVVTWSPSLSATGQIRSFLLTVTIMTAIKALLSGFTSESDDRHG</sequence>
<keyword evidence="2" id="KW-1185">Reference proteome</keyword>
<organism evidence="1 2">
    <name type="scientific">Sinorhizobium americanum</name>
    <dbReference type="NCBI Taxonomy" id="194963"/>
    <lineage>
        <taxon>Bacteria</taxon>
        <taxon>Pseudomonadati</taxon>
        <taxon>Pseudomonadota</taxon>
        <taxon>Alphaproteobacteria</taxon>
        <taxon>Hyphomicrobiales</taxon>
        <taxon>Rhizobiaceae</taxon>
        <taxon>Sinorhizobium/Ensifer group</taxon>
        <taxon>Sinorhizobium</taxon>
    </lineage>
</organism>
<proteinExistence type="predicted"/>
<protein>
    <submittedName>
        <fullName evidence="1">Uncharacterized protein</fullName>
    </submittedName>
</protein>
<dbReference type="AlphaFoldDB" id="A0A1L3LYH7"/>
<keyword evidence="1" id="KW-0614">Plasmid</keyword>
<name>A0A1L3LYH7_9HYPH</name>
<reference evidence="1 2" key="1">
    <citation type="submission" date="2015-10" db="EMBL/GenBank/DDBJ databases">
        <title>Genomic differences between typical nodule nitrogen-fixing rhizobial strains and those coming from bean seeds.</title>
        <authorList>
            <person name="Peralta H."/>
            <person name="Aguilar-Vera A."/>
            <person name="Diaz R."/>
            <person name="Mora Y."/>
            <person name="Martinez-Batallar G."/>
            <person name="Salazar E."/>
            <person name="Vargas-Lagunas C."/>
            <person name="Encarnacion S."/>
            <person name="Girard L."/>
            <person name="Mora J."/>
        </authorList>
    </citation>
    <scope>NUCLEOTIDE SEQUENCE [LARGE SCALE GENOMIC DNA]</scope>
    <source>
        <strain evidence="1 2">CFNEI 73</strain>
        <plasmid evidence="1 2">C</plasmid>
    </source>
</reference>
<geneLocation type="plasmid" evidence="1 2">
    <name>C</name>
</geneLocation>
<evidence type="ECO:0000313" key="1">
    <source>
        <dbReference type="EMBL" id="APG95150.1"/>
    </source>
</evidence>
<dbReference type="Proteomes" id="UP000182306">
    <property type="component" value="Plasmid C"/>
</dbReference>
<gene>
    <name evidence="1" type="ORF">SAMCFNEI73_pC1446</name>
</gene>
<evidence type="ECO:0000313" key="2">
    <source>
        <dbReference type="Proteomes" id="UP000182306"/>
    </source>
</evidence>